<sequence length="347" mass="36634">MPPTPAEPRLVLVTIDGLRASSLGAYGNTWFATPGLDRLAAESLLYDWRIVQSSDAQAQLRAWLAALGPGAWLLTDDAQAAATLEEGGDSPRLADVTLVDMGLPRTPAKRFEQTRAAMACAHFLDALPTGDAPAWLHLGVLGHAWDAPHEAALALCEPDDPAPAPSVSPASGGEADADARFAQGCRYAAQVMALDACVEALLEGLDTQLGAGRYDLALAGLRGYALGEHGVVGPADASGPYSEARHTPLVVRRADGDGALLRTGALVGDQELAGVVQRSGGLPGREALPLTGGGWRGLRTKDWLLIEQDARRELYVKPDDRWEANDVATRCEEALERLRADLGAQCQ</sequence>
<organism evidence="1 2">
    <name type="scientific">Pirellulimonas nuda</name>
    <dbReference type="NCBI Taxonomy" id="2528009"/>
    <lineage>
        <taxon>Bacteria</taxon>
        <taxon>Pseudomonadati</taxon>
        <taxon>Planctomycetota</taxon>
        <taxon>Planctomycetia</taxon>
        <taxon>Pirellulales</taxon>
        <taxon>Lacipirellulaceae</taxon>
        <taxon>Pirellulimonas</taxon>
    </lineage>
</organism>
<dbReference type="EMBL" id="CP036291">
    <property type="protein sequence ID" value="QDU87447.1"/>
    <property type="molecule type" value="Genomic_DNA"/>
</dbReference>
<keyword evidence="2" id="KW-1185">Reference proteome</keyword>
<reference evidence="1 2" key="1">
    <citation type="submission" date="2019-02" db="EMBL/GenBank/DDBJ databases">
        <title>Deep-cultivation of Planctomycetes and their phenomic and genomic characterization uncovers novel biology.</title>
        <authorList>
            <person name="Wiegand S."/>
            <person name="Jogler M."/>
            <person name="Boedeker C."/>
            <person name="Pinto D."/>
            <person name="Vollmers J."/>
            <person name="Rivas-Marin E."/>
            <person name="Kohn T."/>
            <person name="Peeters S.H."/>
            <person name="Heuer A."/>
            <person name="Rast P."/>
            <person name="Oberbeckmann S."/>
            <person name="Bunk B."/>
            <person name="Jeske O."/>
            <person name="Meyerdierks A."/>
            <person name="Storesund J.E."/>
            <person name="Kallscheuer N."/>
            <person name="Luecker S."/>
            <person name="Lage O.M."/>
            <person name="Pohl T."/>
            <person name="Merkel B.J."/>
            <person name="Hornburger P."/>
            <person name="Mueller R.-W."/>
            <person name="Bruemmer F."/>
            <person name="Labrenz M."/>
            <person name="Spormann A.M."/>
            <person name="Op den Camp H."/>
            <person name="Overmann J."/>
            <person name="Amann R."/>
            <person name="Jetten M.S.M."/>
            <person name="Mascher T."/>
            <person name="Medema M.H."/>
            <person name="Devos D.P."/>
            <person name="Kaster A.-K."/>
            <person name="Ovreas L."/>
            <person name="Rohde M."/>
            <person name="Galperin M.Y."/>
            <person name="Jogler C."/>
        </authorList>
    </citation>
    <scope>NUCLEOTIDE SEQUENCE [LARGE SCALE GENOMIC DNA]</scope>
    <source>
        <strain evidence="1 2">Pla175</strain>
    </source>
</reference>
<dbReference type="SUPFAM" id="SSF53649">
    <property type="entry name" value="Alkaline phosphatase-like"/>
    <property type="match status" value="1"/>
</dbReference>
<dbReference type="Proteomes" id="UP000317429">
    <property type="component" value="Chromosome"/>
</dbReference>
<dbReference type="KEGG" id="pnd:Pla175_08090"/>
<accession>A0A518D7J1</accession>
<dbReference type="AlphaFoldDB" id="A0A518D7J1"/>
<evidence type="ECO:0000313" key="1">
    <source>
        <dbReference type="EMBL" id="QDU87447.1"/>
    </source>
</evidence>
<gene>
    <name evidence="1" type="ORF">Pla175_08090</name>
</gene>
<proteinExistence type="predicted"/>
<evidence type="ECO:0008006" key="3">
    <source>
        <dbReference type="Google" id="ProtNLM"/>
    </source>
</evidence>
<protein>
    <recommendedName>
        <fullName evidence="3">Sulfatase</fullName>
    </recommendedName>
</protein>
<dbReference type="Gene3D" id="3.40.720.10">
    <property type="entry name" value="Alkaline Phosphatase, subunit A"/>
    <property type="match status" value="1"/>
</dbReference>
<dbReference type="RefSeq" id="WP_145281410.1">
    <property type="nucleotide sequence ID" value="NZ_CP036291.1"/>
</dbReference>
<dbReference type="OrthoDB" id="265007at2"/>
<dbReference type="InterPro" id="IPR017850">
    <property type="entry name" value="Alkaline_phosphatase_core_sf"/>
</dbReference>
<name>A0A518D7J1_9BACT</name>
<evidence type="ECO:0000313" key="2">
    <source>
        <dbReference type="Proteomes" id="UP000317429"/>
    </source>
</evidence>